<dbReference type="EMBL" id="BAAAEM010000002">
    <property type="protein sequence ID" value="GAA0477191.1"/>
    <property type="molecule type" value="Genomic_DNA"/>
</dbReference>
<dbReference type="RefSeq" id="WP_229954788.1">
    <property type="nucleotide sequence ID" value="NZ_BAAAEM010000002.1"/>
</dbReference>
<comment type="caution">
    <text evidence="2">The sequence shown here is derived from an EMBL/GenBank/DDBJ whole genome shotgun (WGS) entry which is preliminary data.</text>
</comment>
<reference evidence="3" key="1">
    <citation type="journal article" date="2019" name="Int. J. Syst. Evol. Microbiol.">
        <title>The Global Catalogue of Microorganisms (GCM) 10K type strain sequencing project: providing services to taxonomists for standard genome sequencing and annotation.</title>
        <authorList>
            <consortium name="The Broad Institute Genomics Platform"/>
            <consortium name="The Broad Institute Genome Sequencing Center for Infectious Disease"/>
            <person name="Wu L."/>
            <person name="Ma J."/>
        </authorList>
    </citation>
    <scope>NUCLEOTIDE SEQUENCE [LARGE SCALE GENOMIC DNA]</scope>
    <source>
        <strain evidence="3">JCM 14162</strain>
    </source>
</reference>
<gene>
    <name evidence="2" type="ORF">GCM10009096_18830</name>
</gene>
<evidence type="ECO:0000313" key="2">
    <source>
        <dbReference type="EMBL" id="GAA0477191.1"/>
    </source>
</evidence>
<accession>A0ABP3KDP0</accession>
<keyword evidence="3" id="KW-1185">Reference proteome</keyword>
<organism evidence="2 3">
    <name type="scientific">Parasphingorhabdus litoris</name>
    <dbReference type="NCBI Taxonomy" id="394733"/>
    <lineage>
        <taxon>Bacteria</taxon>
        <taxon>Pseudomonadati</taxon>
        <taxon>Pseudomonadota</taxon>
        <taxon>Alphaproteobacteria</taxon>
        <taxon>Sphingomonadales</taxon>
        <taxon>Sphingomonadaceae</taxon>
        <taxon>Parasphingorhabdus</taxon>
    </lineage>
</organism>
<evidence type="ECO:0000256" key="1">
    <source>
        <dbReference type="SAM" id="SignalP"/>
    </source>
</evidence>
<dbReference type="PANTHER" id="PTHR33361:SF2">
    <property type="entry name" value="DUF885 DOMAIN-CONTAINING PROTEIN"/>
    <property type="match status" value="1"/>
</dbReference>
<feature type="signal peptide" evidence="1">
    <location>
        <begin position="1"/>
        <end position="23"/>
    </location>
</feature>
<dbReference type="Proteomes" id="UP001500713">
    <property type="component" value="Unassembled WGS sequence"/>
</dbReference>
<evidence type="ECO:0000313" key="3">
    <source>
        <dbReference type="Proteomes" id="UP001500713"/>
    </source>
</evidence>
<sequence>MRRGRFTLLVSLSALALSTPLHAQEGDNQKSSQLHQIIDEYWAYNLEQYPEFASSLGVDDPDGRVSDYSLEGEDKRVEKAKSWLSRLDGIDQNSLSEDDKTNFGILRRSLAEQVEASTYGQRTINFTNRGGWHQSFASMQNNLPFRNAQDYQTYINRLKKYGTVHKQSLSVADQALKGGYVQPCVSMVGYETSISGLIKEDPKESRFFDPFERTKPESIDQASFDKLAASAADTISTVINPALKEHLDWYNTQYAPNCAKEPGVSAQPGGDKYYNFRIRQMTTTEKTADEIHNIGLSEVARIRAEMVEVAKKAGFETREAFIEDLRTNPKYYAKTPEELMEKVARVTKLIDGKMPSIIGKLARLPYGIKEIPAETAEGTTTAYYNPGSPDVGIAGFYYVNTSKLDQRPFWEIPALSVHEAVPGHHMQIALQQELDMPDFRKYGAFFTAFVEGWGLYSERLGIEMGLYDTPAKDMGRLSYEMWRATRLVVDTGIHSKGWSKQHAIDFMTDNTALSTANIEAEVNRYISWPGQALAYKMGELKIRELRTKATEELGSKFDLREFHDVVLGQGAVPLDILEAQVNRWIASKKG</sequence>
<name>A0ABP3KDP0_9SPHN</name>
<dbReference type="PANTHER" id="PTHR33361">
    <property type="entry name" value="GLR0591 PROTEIN"/>
    <property type="match status" value="1"/>
</dbReference>
<protein>
    <submittedName>
        <fullName evidence="2">DUF885 domain-containing protein</fullName>
    </submittedName>
</protein>
<keyword evidence="1" id="KW-0732">Signal</keyword>
<dbReference type="Pfam" id="PF05960">
    <property type="entry name" value="DUF885"/>
    <property type="match status" value="1"/>
</dbReference>
<feature type="chain" id="PRO_5046297008" evidence="1">
    <location>
        <begin position="24"/>
        <end position="590"/>
    </location>
</feature>
<proteinExistence type="predicted"/>
<dbReference type="InterPro" id="IPR010281">
    <property type="entry name" value="DUF885"/>
</dbReference>